<evidence type="ECO:0000256" key="1">
    <source>
        <dbReference type="SAM" id="MobiDB-lite"/>
    </source>
</evidence>
<feature type="compositionally biased region" description="Polar residues" evidence="1">
    <location>
        <begin position="1"/>
        <end position="18"/>
    </location>
</feature>
<accession>A0A9Q3DP86</accession>
<evidence type="ECO:0000313" key="2">
    <source>
        <dbReference type="EMBL" id="MBW0504605.1"/>
    </source>
</evidence>
<dbReference type="Proteomes" id="UP000765509">
    <property type="component" value="Unassembled WGS sequence"/>
</dbReference>
<evidence type="ECO:0000313" key="3">
    <source>
        <dbReference type="Proteomes" id="UP000765509"/>
    </source>
</evidence>
<dbReference type="EMBL" id="AVOT02018022">
    <property type="protein sequence ID" value="MBW0504605.1"/>
    <property type="molecule type" value="Genomic_DNA"/>
</dbReference>
<sequence length="151" mass="16930">MEMMNNSNGRNYSVQPDGSGQGRGKTKARSGKYPSRKTCLEEARVAPHSPRSVPTSFDVSSEPELIQGNILRAEPFSSGSHRNISVPVQKLIQRSHRRGLGNMPKPFSGAMNSYLHNKSFLGQEKTIELLRGCSPLYFKEKVKKIKNWLKN</sequence>
<protein>
    <submittedName>
        <fullName evidence="2">Uncharacterized protein</fullName>
    </submittedName>
</protein>
<keyword evidence="3" id="KW-1185">Reference proteome</keyword>
<organism evidence="2 3">
    <name type="scientific">Austropuccinia psidii MF-1</name>
    <dbReference type="NCBI Taxonomy" id="1389203"/>
    <lineage>
        <taxon>Eukaryota</taxon>
        <taxon>Fungi</taxon>
        <taxon>Dikarya</taxon>
        <taxon>Basidiomycota</taxon>
        <taxon>Pucciniomycotina</taxon>
        <taxon>Pucciniomycetes</taxon>
        <taxon>Pucciniales</taxon>
        <taxon>Sphaerophragmiaceae</taxon>
        <taxon>Austropuccinia</taxon>
    </lineage>
</organism>
<feature type="region of interest" description="Disordered" evidence="1">
    <location>
        <begin position="1"/>
        <end position="60"/>
    </location>
</feature>
<proteinExistence type="predicted"/>
<dbReference type="AlphaFoldDB" id="A0A9Q3DP86"/>
<reference evidence="2" key="1">
    <citation type="submission" date="2021-03" db="EMBL/GenBank/DDBJ databases">
        <title>Draft genome sequence of rust myrtle Austropuccinia psidii MF-1, a brazilian biotype.</title>
        <authorList>
            <person name="Quecine M.C."/>
            <person name="Pachon D.M.R."/>
            <person name="Bonatelli M.L."/>
            <person name="Correr F.H."/>
            <person name="Franceschini L.M."/>
            <person name="Leite T.F."/>
            <person name="Margarido G.R.A."/>
            <person name="Almeida C.A."/>
            <person name="Ferrarezi J.A."/>
            <person name="Labate C.A."/>
        </authorList>
    </citation>
    <scope>NUCLEOTIDE SEQUENCE</scope>
    <source>
        <strain evidence="2">MF-1</strain>
    </source>
</reference>
<name>A0A9Q3DP86_9BASI</name>
<comment type="caution">
    <text evidence="2">The sequence shown here is derived from an EMBL/GenBank/DDBJ whole genome shotgun (WGS) entry which is preliminary data.</text>
</comment>
<gene>
    <name evidence="2" type="ORF">O181_044320</name>
</gene>